<gene>
    <name evidence="3" type="ORF">SAMN06265350_104215</name>
</gene>
<feature type="region of interest" description="Disordered" evidence="1">
    <location>
        <begin position="98"/>
        <end position="171"/>
    </location>
</feature>
<organism evidence="3 4">
    <name type="scientific">Solitalea koreensis</name>
    <dbReference type="NCBI Taxonomy" id="543615"/>
    <lineage>
        <taxon>Bacteria</taxon>
        <taxon>Pseudomonadati</taxon>
        <taxon>Bacteroidota</taxon>
        <taxon>Sphingobacteriia</taxon>
        <taxon>Sphingobacteriales</taxon>
        <taxon>Sphingobacteriaceae</taxon>
        <taxon>Solitalea</taxon>
    </lineage>
</organism>
<dbReference type="RefSeq" id="WP_142603210.1">
    <property type="nucleotide sequence ID" value="NZ_FXSZ01000004.1"/>
</dbReference>
<dbReference type="InterPro" id="IPR046768">
    <property type="entry name" value="ExoX-like_C"/>
</dbReference>
<feature type="domain" description="Exodeoxyribonuclease X-like C-terminal" evidence="2">
    <location>
        <begin position="10"/>
        <end position="38"/>
    </location>
</feature>
<evidence type="ECO:0000256" key="1">
    <source>
        <dbReference type="SAM" id="MobiDB-lite"/>
    </source>
</evidence>
<evidence type="ECO:0000313" key="4">
    <source>
        <dbReference type="Proteomes" id="UP000315971"/>
    </source>
</evidence>
<dbReference type="Proteomes" id="UP000315971">
    <property type="component" value="Unassembled WGS sequence"/>
</dbReference>
<dbReference type="Pfam" id="PF20600">
    <property type="entry name" value="ExoX-like_C"/>
    <property type="match status" value="1"/>
</dbReference>
<dbReference type="OrthoDB" id="1360959at2"/>
<accession>A0A521CMH9</accession>
<proteinExistence type="predicted"/>
<evidence type="ECO:0000313" key="3">
    <source>
        <dbReference type="EMBL" id="SMO60648.1"/>
    </source>
</evidence>
<feature type="compositionally biased region" description="Acidic residues" evidence="1">
    <location>
        <begin position="143"/>
        <end position="171"/>
    </location>
</feature>
<protein>
    <recommendedName>
        <fullName evidence="2">Exodeoxyribonuclease X-like C-terminal domain-containing protein</fullName>
    </recommendedName>
</protein>
<reference evidence="3 4" key="1">
    <citation type="submission" date="2017-05" db="EMBL/GenBank/DDBJ databases">
        <authorList>
            <person name="Varghese N."/>
            <person name="Submissions S."/>
        </authorList>
    </citation>
    <scope>NUCLEOTIDE SEQUENCE [LARGE SCALE GENOMIC DNA]</scope>
    <source>
        <strain evidence="3 4">DSM 21342</strain>
    </source>
</reference>
<keyword evidence="4" id="KW-1185">Reference proteome</keyword>
<dbReference type="EMBL" id="FXSZ01000004">
    <property type="protein sequence ID" value="SMO60648.1"/>
    <property type="molecule type" value="Genomic_DNA"/>
</dbReference>
<dbReference type="AlphaFoldDB" id="A0A521CMH9"/>
<name>A0A521CMH9_9SPHI</name>
<sequence length="171" mass="19996">MHFYDLESELKFGHYQGKTLEEVVKLNPDYIEQCVRKEKDFFITAPVIEDLMKLNPDLSISEEAIDILETKRLEWVRALGLEEEEGEDAYAYFDEEAWKQEFGMPDDDDETSMESLDLNTEVDEQELNPELQRANFAPAPPSYEEDDLFSDLDDFPYEGPTGEDEEDDWDD</sequence>
<evidence type="ECO:0000259" key="2">
    <source>
        <dbReference type="Pfam" id="PF20600"/>
    </source>
</evidence>